<feature type="region of interest" description="Disordered" evidence="1">
    <location>
        <begin position="104"/>
        <end position="129"/>
    </location>
</feature>
<organism evidence="2 3">
    <name type="scientific">Klenkia soli</name>
    <dbReference type="NCBI Taxonomy" id="1052260"/>
    <lineage>
        <taxon>Bacteria</taxon>
        <taxon>Bacillati</taxon>
        <taxon>Actinomycetota</taxon>
        <taxon>Actinomycetes</taxon>
        <taxon>Geodermatophilales</taxon>
        <taxon>Geodermatophilaceae</taxon>
        <taxon>Klenkia</taxon>
    </lineage>
</organism>
<proteinExistence type="predicted"/>
<dbReference type="EMBL" id="FNIR01000010">
    <property type="protein sequence ID" value="SDP12995.1"/>
    <property type="molecule type" value="Genomic_DNA"/>
</dbReference>
<gene>
    <name evidence="2" type="ORF">SAMN05660199_03234</name>
</gene>
<evidence type="ECO:0000256" key="1">
    <source>
        <dbReference type="SAM" id="MobiDB-lite"/>
    </source>
</evidence>
<reference evidence="3" key="1">
    <citation type="submission" date="2016-10" db="EMBL/GenBank/DDBJ databases">
        <authorList>
            <person name="Varghese N."/>
            <person name="Submissions S."/>
        </authorList>
    </citation>
    <scope>NUCLEOTIDE SEQUENCE [LARGE SCALE GENOMIC DNA]</scope>
    <source>
        <strain evidence="3">DSM 45843</strain>
    </source>
</reference>
<dbReference type="STRING" id="1052260.SAMN05660199_03234"/>
<accession>A0A1H0Q7J0</accession>
<dbReference type="RefSeq" id="WP_207500659.1">
    <property type="nucleotide sequence ID" value="NZ_FNIR01000010.1"/>
</dbReference>
<name>A0A1H0Q7J0_9ACTN</name>
<evidence type="ECO:0000313" key="3">
    <source>
        <dbReference type="Proteomes" id="UP000199088"/>
    </source>
</evidence>
<dbReference type="Proteomes" id="UP000199088">
    <property type="component" value="Unassembled WGS sequence"/>
</dbReference>
<protein>
    <recommendedName>
        <fullName evidence="4">Dihydrodiol dehydrogenase</fullName>
    </recommendedName>
</protein>
<dbReference type="AlphaFoldDB" id="A0A1H0Q7J0"/>
<keyword evidence="3" id="KW-1185">Reference proteome</keyword>
<evidence type="ECO:0000313" key="2">
    <source>
        <dbReference type="EMBL" id="SDP12995.1"/>
    </source>
</evidence>
<evidence type="ECO:0008006" key="4">
    <source>
        <dbReference type="Google" id="ProtNLM"/>
    </source>
</evidence>
<sequence length="129" mass="13528">MTAPREPLSWEGEDVDASAARRAAAEHAALVAGARGEPLTIANEFAEVRVRRVDTRNGSRLLVESPKSGQWVALDPMQVEALTWQNTATFSAMIGNPFGPLIPESTGGVVTDGSVREGGGPETVEGGSQ</sequence>